<gene>
    <name evidence="2" type="ORF">PV662_34705</name>
</gene>
<dbReference type="PANTHER" id="PTHR43747">
    <property type="entry name" value="FAD-BINDING PROTEIN"/>
    <property type="match status" value="1"/>
</dbReference>
<accession>A0ABU4NTH1</accession>
<dbReference type="RefSeq" id="WP_119581686.1">
    <property type="nucleotide sequence ID" value="NZ_JARAYT010000017.1"/>
</dbReference>
<dbReference type="InterPro" id="IPR050816">
    <property type="entry name" value="Flavin-dep_Halogenase_NPB"/>
</dbReference>
<dbReference type="EMBL" id="JARAYU010000016">
    <property type="protein sequence ID" value="MDX3704810.1"/>
    <property type="molecule type" value="Genomic_DNA"/>
</dbReference>
<dbReference type="Proteomes" id="UP001271274">
    <property type="component" value="Unassembled WGS sequence"/>
</dbReference>
<organism evidence="2 3">
    <name type="scientific">Streptomyces europaeiscabiei</name>
    <dbReference type="NCBI Taxonomy" id="146819"/>
    <lineage>
        <taxon>Bacteria</taxon>
        <taxon>Bacillati</taxon>
        <taxon>Actinomycetota</taxon>
        <taxon>Actinomycetes</taxon>
        <taxon>Kitasatosporales</taxon>
        <taxon>Streptomycetaceae</taxon>
        <taxon>Streptomyces</taxon>
    </lineage>
</organism>
<dbReference type="InterPro" id="IPR006905">
    <property type="entry name" value="Flavin_halogenase"/>
</dbReference>
<dbReference type="Gene3D" id="3.50.50.60">
    <property type="entry name" value="FAD/NAD(P)-binding domain"/>
    <property type="match status" value="1"/>
</dbReference>
<protein>
    <submittedName>
        <fullName evidence="2">Tryptophan 7-halogenase</fullName>
    </submittedName>
</protein>
<dbReference type="Gene3D" id="3.30.9.100">
    <property type="match status" value="1"/>
</dbReference>
<evidence type="ECO:0000313" key="2">
    <source>
        <dbReference type="EMBL" id="MDX3704810.1"/>
    </source>
</evidence>
<dbReference type="SUPFAM" id="SSF51905">
    <property type="entry name" value="FAD/NAD(P)-binding domain"/>
    <property type="match status" value="1"/>
</dbReference>
<dbReference type="InterPro" id="IPR036188">
    <property type="entry name" value="FAD/NAD-bd_sf"/>
</dbReference>
<comment type="similarity">
    <text evidence="1">Belongs to the flavin-dependent halogenase family. Bacterial tryptophan halogenase subfamily.</text>
</comment>
<comment type="caution">
    <text evidence="2">The sequence shown here is derived from an EMBL/GenBank/DDBJ whole genome shotgun (WGS) entry which is preliminary data.</text>
</comment>
<reference evidence="2 3" key="1">
    <citation type="journal article" date="2023" name="Microb. Genom.">
        <title>Mesoterricola silvestris gen. nov., sp. nov., Mesoterricola sediminis sp. nov., Geothrix oryzae sp. nov., Geothrix edaphica sp. nov., Geothrix rubra sp. nov., and Geothrix limicola sp. nov., six novel members of Acidobacteriota isolated from soils.</title>
        <authorList>
            <person name="Weisberg A.J."/>
            <person name="Pearce E."/>
            <person name="Kramer C.G."/>
            <person name="Chang J.H."/>
            <person name="Clarke C.R."/>
        </authorList>
    </citation>
    <scope>NUCLEOTIDE SEQUENCE [LARGE SCALE GENOMIC DNA]</scope>
    <source>
        <strain evidence="2 3">ID09-01A</strain>
    </source>
</reference>
<sequence length="369" mass="39370">MDSGGPSGCGKSRRFDVLVAGAGPAGCAASLPLVRAGASVVLVSPASWPDWQVGESLAPTARPLLERLGVLDGLAGAGHASCYGNQAAWGQDELTAVDHQLGPYGEGWHLDRTRFDAALLEATRAGGALWLAGHVRDARRHRSHWQITTGEGGVLEAGCLVDATGRASRLARRVGAARTRSDRLIAVAGLLGPPRKQVAHLDRTSLVQATRWGWWYTAPLPGGERILMAMTDADLLVSVRLLDPDVWWTQAQGAGHIRERIAGWERPQRRLHVLAAGSSCITPAAGPGWLAVGDAATATDPLAARGIVTALATGLVGARAILATWAGDTNAMAAYARRVTAVHAEYLETRAAQYRREQRWDTPFWNRRH</sequence>
<keyword evidence="3" id="KW-1185">Reference proteome</keyword>
<evidence type="ECO:0000256" key="1">
    <source>
        <dbReference type="ARBA" id="ARBA00038396"/>
    </source>
</evidence>
<dbReference type="PANTHER" id="PTHR43747:SF1">
    <property type="entry name" value="SLR1998 PROTEIN"/>
    <property type="match status" value="1"/>
</dbReference>
<dbReference type="PRINTS" id="PR00420">
    <property type="entry name" value="RNGMNOXGNASE"/>
</dbReference>
<evidence type="ECO:0000313" key="3">
    <source>
        <dbReference type="Proteomes" id="UP001271274"/>
    </source>
</evidence>
<dbReference type="Pfam" id="PF04820">
    <property type="entry name" value="Trp_halogenase"/>
    <property type="match status" value="1"/>
</dbReference>
<proteinExistence type="inferred from homology"/>
<name>A0ABU4NTH1_9ACTN</name>